<feature type="transmembrane region" description="Helical" evidence="5">
    <location>
        <begin position="47"/>
        <end position="64"/>
    </location>
</feature>
<gene>
    <name evidence="7" type="ORF">ACFOUO_16140</name>
</gene>
<accession>A0ABV8JHX8</accession>
<evidence type="ECO:0000256" key="5">
    <source>
        <dbReference type="SAM" id="Phobius"/>
    </source>
</evidence>
<name>A0ABV8JHX8_9BACL</name>
<sequence length="285" mass="32751">MRTLFQSGTTILLTSLLTFLTVLLICLRKNPFIVIRDFILGLKHHRLLLFHVIACMGILLMNKLELLLEPHLNVSEDWTPYIGMFEENVTPIIQQLFMNDSLTYLTTYFYVILFSVLLFASLFIYHSERDFRSLYALLYGIGFNYLLAIPFYLFFPVNETWHSHPNIQFLIPTVYPGFEEQYRNFSGLNNSFPSLHTSLSITLAVIAWHSVNRRFARLNLLSVGVILFAILYLGIHWYLDIIAGIILASVSLGLAYWACEIPLGTPRPGLSPQRKASSEQYADLS</sequence>
<dbReference type="InterPro" id="IPR026841">
    <property type="entry name" value="Aur1/Ipt1"/>
</dbReference>
<evidence type="ECO:0000256" key="3">
    <source>
        <dbReference type="ARBA" id="ARBA00022989"/>
    </source>
</evidence>
<keyword evidence="4 5" id="KW-0472">Membrane</keyword>
<feature type="transmembrane region" description="Helical" evidence="5">
    <location>
        <begin position="137"/>
        <end position="155"/>
    </location>
</feature>
<feature type="transmembrane region" description="Helical" evidence="5">
    <location>
        <begin position="6"/>
        <end position="27"/>
    </location>
</feature>
<dbReference type="Proteomes" id="UP001595843">
    <property type="component" value="Unassembled WGS sequence"/>
</dbReference>
<evidence type="ECO:0000313" key="7">
    <source>
        <dbReference type="EMBL" id="MFC4078328.1"/>
    </source>
</evidence>
<dbReference type="Gene3D" id="1.20.144.10">
    <property type="entry name" value="Phosphatidic acid phosphatase type 2/haloperoxidase"/>
    <property type="match status" value="1"/>
</dbReference>
<evidence type="ECO:0000256" key="4">
    <source>
        <dbReference type="ARBA" id="ARBA00023136"/>
    </source>
</evidence>
<reference evidence="8" key="1">
    <citation type="journal article" date="2019" name="Int. J. Syst. Evol. Microbiol.">
        <title>The Global Catalogue of Microorganisms (GCM) 10K type strain sequencing project: providing services to taxonomists for standard genome sequencing and annotation.</title>
        <authorList>
            <consortium name="The Broad Institute Genomics Platform"/>
            <consortium name="The Broad Institute Genome Sequencing Center for Infectious Disease"/>
            <person name="Wu L."/>
            <person name="Ma J."/>
        </authorList>
    </citation>
    <scope>NUCLEOTIDE SEQUENCE [LARGE SCALE GENOMIC DNA]</scope>
    <source>
        <strain evidence="8">IBRC-M 10813</strain>
    </source>
</reference>
<keyword evidence="8" id="KW-1185">Reference proteome</keyword>
<dbReference type="PANTHER" id="PTHR31310:SF7">
    <property type="entry name" value="PA-PHOSPHATASE RELATED-FAMILY PROTEIN DDB_G0268928"/>
    <property type="match status" value="1"/>
</dbReference>
<dbReference type="SUPFAM" id="SSF48317">
    <property type="entry name" value="Acid phosphatase/Vanadium-dependent haloperoxidase"/>
    <property type="match status" value="1"/>
</dbReference>
<feature type="transmembrane region" description="Helical" evidence="5">
    <location>
        <begin position="192"/>
        <end position="211"/>
    </location>
</feature>
<feature type="domain" description="Inositolphosphotransferase Aur1/Ipt1" evidence="6">
    <location>
        <begin position="91"/>
        <end position="253"/>
    </location>
</feature>
<comment type="subcellular location">
    <subcellularLocation>
        <location evidence="1">Membrane</location>
        <topology evidence="1">Multi-pass membrane protein</topology>
    </subcellularLocation>
</comment>
<evidence type="ECO:0000259" key="6">
    <source>
        <dbReference type="Pfam" id="PF14378"/>
    </source>
</evidence>
<keyword evidence="2 5" id="KW-0812">Transmembrane</keyword>
<organism evidence="7 8">
    <name type="scientific">Salinithrix halophila</name>
    <dbReference type="NCBI Taxonomy" id="1485204"/>
    <lineage>
        <taxon>Bacteria</taxon>
        <taxon>Bacillati</taxon>
        <taxon>Bacillota</taxon>
        <taxon>Bacilli</taxon>
        <taxon>Bacillales</taxon>
        <taxon>Thermoactinomycetaceae</taxon>
        <taxon>Salinithrix</taxon>
    </lineage>
</organism>
<evidence type="ECO:0000313" key="8">
    <source>
        <dbReference type="Proteomes" id="UP001595843"/>
    </source>
</evidence>
<feature type="transmembrane region" description="Helical" evidence="5">
    <location>
        <begin position="218"/>
        <end position="235"/>
    </location>
</feature>
<dbReference type="InterPro" id="IPR052185">
    <property type="entry name" value="IPC_Synthase-Related"/>
</dbReference>
<comment type="caution">
    <text evidence="7">The sequence shown here is derived from an EMBL/GenBank/DDBJ whole genome shotgun (WGS) entry which is preliminary data.</text>
</comment>
<proteinExistence type="predicted"/>
<feature type="transmembrane region" description="Helical" evidence="5">
    <location>
        <begin position="107"/>
        <end position="125"/>
    </location>
</feature>
<keyword evidence="3 5" id="KW-1133">Transmembrane helix</keyword>
<feature type="transmembrane region" description="Helical" evidence="5">
    <location>
        <begin position="241"/>
        <end position="259"/>
    </location>
</feature>
<evidence type="ECO:0000256" key="2">
    <source>
        <dbReference type="ARBA" id="ARBA00022692"/>
    </source>
</evidence>
<evidence type="ECO:0000256" key="1">
    <source>
        <dbReference type="ARBA" id="ARBA00004141"/>
    </source>
</evidence>
<dbReference type="EMBL" id="JBHSAP010000018">
    <property type="protein sequence ID" value="MFC4078328.1"/>
    <property type="molecule type" value="Genomic_DNA"/>
</dbReference>
<protein>
    <submittedName>
        <fullName evidence="7">Phosphatase PAP2 family protein</fullName>
    </submittedName>
</protein>
<dbReference type="PANTHER" id="PTHR31310">
    <property type="match status" value="1"/>
</dbReference>
<dbReference type="CDD" id="cd03386">
    <property type="entry name" value="PAP2_Aur1_like"/>
    <property type="match status" value="1"/>
</dbReference>
<dbReference type="Pfam" id="PF14378">
    <property type="entry name" value="PAP2_3"/>
    <property type="match status" value="1"/>
</dbReference>
<dbReference type="InterPro" id="IPR036938">
    <property type="entry name" value="PAP2/HPO_sf"/>
</dbReference>